<sequence>MKEREITGARVLLECLKRLGVKDIFGYPGGSVIPIYDEIYSFEGIKHYLSRHEQGAVHEADGYARASGEVGVCIATSGPGATNLVTGIMTAFMDSIPILAITGQVNRTMLGRDSFQETDIVNITLPITKSNYQIISIEEIPQIVKEAYHIAKSGRPGPVLIDFPRDIQLEKIEVERFEELYSEEMDLSGYERGYQEDLSKLDEGIRLIENSKKPLIISGAGVIHSKGAEEFREFVERLQIPVTSTLLGLGAYPGDKNLFLGMLGMHGTAAANIATLEADLIIGMGFRFDDRITGNIEKFCPNAKIIHIDIDPSEIEKNKKVDIALVGDLKKVLTLLNKKRIELEDICEWRDRVEYLKRRYSLIVPDCKEGLTTQRVLREIDRVLKGEGVIATDVGQHQMWSALHLTYRNPNSIISSGGGGTMGFGLLSAIGAQVACPDKKIISIVGDGGFQMNIQELILLKAYKLPVKVFIMNNSYLGMVRQWQELFHERRYSEVNLEINPDFVKVAEAYGIKSVTLESEEDLEKIDEILKSDEPILVNCIVKKEENVYPMIPAGKSVEDMIGLRGVKDYE</sequence>
<dbReference type="PROSITE" id="PS00187">
    <property type="entry name" value="TPP_ENZYMES"/>
    <property type="match status" value="1"/>
</dbReference>
<evidence type="ECO:0000259" key="12">
    <source>
        <dbReference type="Pfam" id="PF00205"/>
    </source>
</evidence>
<evidence type="ECO:0000256" key="10">
    <source>
        <dbReference type="ARBA" id="ARBA00023304"/>
    </source>
</evidence>
<evidence type="ECO:0000256" key="2">
    <source>
        <dbReference type="ARBA" id="ARBA00005025"/>
    </source>
</evidence>
<dbReference type="SUPFAM" id="SSF52518">
    <property type="entry name" value="Thiamin diphosphate-binding fold (THDP-binding)"/>
    <property type="match status" value="2"/>
</dbReference>
<comment type="similarity">
    <text evidence="3 11">Belongs to the TPP enzyme family.</text>
</comment>
<dbReference type="GO" id="GO:0009097">
    <property type="term" value="P:isoleucine biosynthetic process"/>
    <property type="evidence" value="ECO:0007669"/>
    <property type="project" value="UniProtKB-UniPathway"/>
</dbReference>
<dbReference type="EMBL" id="QRHL01000034">
    <property type="protein sequence ID" value="RHF69943.1"/>
    <property type="molecule type" value="Genomic_DNA"/>
</dbReference>
<comment type="pathway">
    <text evidence="1 11">Amino-acid biosynthesis; L-isoleucine biosynthesis; L-isoleucine from 2-oxobutanoate: step 1/4.</text>
</comment>
<keyword evidence="8 11" id="KW-0460">Magnesium</keyword>
<dbReference type="CDD" id="cd02440">
    <property type="entry name" value="AdoMet_MTases"/>
    <property type="match status" value="1"/>
</dbReference>
<organism evidence="15 16">
    <name type="scientific">Fusobacterium mortiferum</name>
    <dbReference type="NCBI Taxonomy" id="850"/>
    <lineage>
        <taxon>Bacteria</taxon>
        <taxon>Fusobacteriati</taxon>
        <taxon>Fusobacteriota</taxon>
        <taxon>Fusobacteriia</taxon>
        <taxon>Fusobacteriales</taxon>
        <taxon>Fusobacteriaceae</taxon>
        <taxon>Fusobacterium</taxon>
    </lineage>
</organism>
<evidence type="ECO:0000256" key="4">
    <source>
        <dbReference type="ARBA" id="ARBA00013145"/>
    </source>
</evidence>
<comment type="cofactor">
    <cofactor evidence="11">
        <name>Mg(2+)</name>
        <dbReference type="ChEBI" id="CHEBI:18420"/>
    </cofactor>
    <text evidence="11">Binds 1 Mg(2+) ion per subunit.</text>
</comment>
<dbReference type="GO" id="GO:0030976">
    <property type="term" value="F:thiamine pyrophosphate binding"/>
    <property type="evidence" value="ECO:0007669"/>
    <property type="project" value="UniProtKB-UniRule"/>
</dbReference>
<evidence type="ECO:0000256" key="11">
    <source>
        <dbReference type="RuleBase" id="RU003591"/>
    </source>
</evidence>
<dbReference type="Gene3D" id="3.40.50.1220">
    <property type="entry name" value="TPP-binding domain"/>
    <property type="match status" value="1"/>
</dbReference>
<dbReference type="Pfam" id="PF02775">
    <property type="entry name" value="TPP_enzyme_C"/>
    <property type="match status" value="1"/>
</dbReference>
<evidence type="ECO:0000256" key="8">
    <source>
        <dbReference type="ARBA" id="ARBA00022842"/>
    </source>
</evidence>
<keyword evidence="5 11" id="KW-0028">Amino-acid biosynthesis</keyword>
<proteinExistence type="inferred from homology"/>
<dbReference type="Pfam" id="PF02776">
    <property type="entry name" value="TPP_enzyme_N"/>
    <property type="match status" value="1"/>
</dbReference>
<keyword evidence="7 11" id="KW-0479">Metal-binding</keyword>
<dbReference type="AlphaFoldDB" id="A0A414PNA8"/>
<evidence type="ECO:0000256" key="1">
    <source>
        <dbReference type="ARBA" id="ARBA00004974"/>
    </source>
</evidence>
<evidence type="ECO:0000256" key="6">
    <source>
        <dbReference type="ARBA" id="ARBA00022679"/>
    </source>
</evidence>
<dbReference type="InterPro" id="IPR000399">
    <property type="entry name" value="TPP-bd_CS"/>
</dbReference>
<dbReference type="EC" id="2.2.1.6" evidence="4 11"/>
<keyword evidence="9 11" id="KW-0786">Thiamine pyrophosphate</keyword>
<dbReference type="GO" id="GO:0003984">
    <property type="term" value="F:acetolactate synthase activity"/>
    <property type="evidence" value="ECO:0007669"/>
    <property type="project" value="UniProtKB-EC"/>
</dbReference>
<dbReference type="FunFam" id="3.40.50.1220:FF:000008">
    <property type="entry name" value="Acetolactate synthase"/>
    <property type="match status" value="1"/>
</dbReference>
<dbReference type="InterPro" id="IPR012001">
    <property type="entry name" value="Thiamin_PyroP_enz_TPP-bd_dom"/>
</dbReference>
<dbReference type="FunFam" id="3.40.50.970:FF:000007">
    <property type="entry name" value="Acetolactate synthase"/>
    <property type="match status" value="1"/>
</dbReference>
<dbReference type="InterPro" id="IPR045229">
    <property type="entry name" value="TPP_enz"/>
</dbReference>
<dbReference type="InterPro" id="IPR012846">
    <property type="entry name" value="Acetolactate_synth_lsu"/>
</dbReference>
<gene>
    <name evidence="15" type="primary">ilvB</name>
    <name evidence="15" type="ORF">DW663_11750</name>
</gene>
<dbReference type="InterPro" id="IPR039368">
    <property type="entry name" value="AHAS_TPP"/>
</dbReference>
<name>A0A414PNA8_FUSMR</name>
<dbReference type="InterPro" id="IPR012000">
    <property type="entry name" value="Thiamin_PyroP_enz_cen_dom"/>
</dbReference>
<dbReference type="InterPro" id="IPR029035">
    <property type="entry name" value="DHS-like_NAD/FAD-binding_dom"/>
</dbReference>
<dbReference type="RefSeq" id="WP_118234693.1">
    <property type="nucleotide sequence ID" value="NZ_QRHL01000034.1"/>
</dbReference>
<feature type="domain" description="Thiamine pyrophosphate enzyme central" evidence="12">
    <location>
        <begin position="205"/>
        <end position="335"/>
    </location>
</feature>
<evidence type="ECO:0000259" key="13">
    <source>
        <dbReference type="Pfam" id="PF02775"/>
    </source>
</evidence>
<evidence type="ECO:0000259" key="14">
    <source>
        <dbReference type="Pfam" id="PF02776"/>
    </source>
</evidence>
<dbReference type="PANTHER" id="PTHR18968:SF13">
    <property type="entry name" value="ACETOLACTATE SYNTHASE CATALYTIC SUBUNIT, MITOCHONDRIAL"/>
    <property type="match status" value="1"/>
</dbReference>
<dbReference type="GO" id="GO:0005948">
    <property type="term" value="C:acetolactate synthase complex"/>
    <property type="evidence" value="ECO:0007669"/>
    <property type="project" value="TreeGrafter"/>
</dbReference>
<comment type="catalytic activity">
    <reaction evidence="11">
        <text>2 pyruvate + H(+) = (2S)-2-acetolactate + CO2</text>
        <dbReference type="Rhea" id="RHEA:25249"/>
        <dbReference type="ChEBI" id="CHEBI:15361"/>
        <dbReference type="ChEBI" id="CHEBI:15378"/>
        <dbReference type="ChEBI" id="CHEBI:16526"/>
        <dbReference type="ChEBI" id="CHEBI:58476"/>
        <dbReference type="EC" id="2.2.1.6"/>
    </reaction>
</comment>
<comment type="cofactor">
    <cofactor evidence="11">
        <name>thiamine diphosphate</name>
        <dbReference type="ChEBI" id="CHEBI:58937"/>
    </cofactor>
    <text evidence="11">Binds 1 thiamine pyrophosphate per subunit.</text>
</comment>
<comment type="pathway">
    <text evidence="2 11">Amino-acid biosynthesis; L-valine biosynthesis; L-valine from pyruvate: step 1/4.</text>
</comment>
<dbReference type="PANTHER" id="PTHR18968">
    <property type="entry name" value="THIAMINE PYROPHOSPHATE ENZYMES"/>
    <property type="match status" value="1"/>
</dbReference>
<evidence type="ECO:0000313" key="15">
    <source>
        <dbReference type="EMBL" id="RHF69943.1"/>
    </source>
</evidence>
<reference evidence="15 16" key="1">
    <citation type="submission" date="2018-08" db="EMBL/GenBank/DDBJ databases">
        <title>A genome reference for cultivated species of the human gut microbiota.</title>
        <authorList>
            <person name="Zou Y."/>
            <person name="Xue W."/>
            <person name="Luo G."/>
        </authorList>
    </citation>
    <scope>NUCLEOTIDE SEQUENCE [LARGE SCALE GENOMIC DNA]</scope>
    <source>
        <strain evidence="15 16">AM25-1</strain>
    </source>
</reference>
<feature type="domain" description="Thiamine pyrophosphate enzyme TPP-binding" evidence="13">
    <location>
        <begin position="393"/>
        <end position="540"/>
    </location>
</feature>
<keyword evidence="10 11" id="KW-0100">Branched-chain amino acid biosynthesis</keyword>
<dbReference type="GO" id="GO:0050660">
    <property type="term" value="F:flavin adenine dinucleotide binding"/>
    <property type="evidence" value="ECO:0007669"/>
    <property type="project" value="InterPro"/>
</dbReference>
<dbReference type="Gene3D" id="3.40.50.970">
    <property type="match status" value="2"/>
</dbReference>
<evidence type="ECO:0000256" key="7">
    <source>
        <dbReference type="ARBA" id="ARBA00022723"/>
    </source>
</evidence>
<dbReference type="NCBIfam" id="TIGR00118">
    <property type="entry name" value="acolac_lg"/>
    <property type="match status" value="1"/>
</dbReference>
<keyword evidence="6 11" id="KW-0808">Transferase</keyword>
<dbReference type="InterPro" id="IPR029061">
    <property type="entry name" value="THDP-binding"/>
</dbReference>
<dbReference type="CDD" id="cd07035">
    <property type="entry name" value="TPP_PYR_POX_like"/>
    <property type="match status" value="1"/>
</dbReference>
<feature type="domain" description="Thiamine pyrophosphate enzyme N-terminal TPP-binding" evidence="14">
    <location>
        <begin position="7"/>
        <end position="122"/>
    </location>
</feature>
<evidence type="ECO:0000256" key="3">
    <source>
        <dbReference type="ARBA" id="ARBA00007812"/>
    </source>
</evidence>
<protein>
    <recommendedName>
        <fullName evidence="4 11">Acetolactate synthase</fullName>
        <ecNumber evidence="4 11">2.2.1.6</ecNumber>
    </recommendedName>
</protein>
<dbReference type="GO" id="GO:0009099">
    <property type="term" value="P:L-valine biosynthetic process"/>
    <property type="evidence" value="ECO:0007669"/>
    <property type="project" value="UniProtKB-UniPathway"/>
</dbReference>
<dbReference type="UniPathway" id="UPA00049">
    <property type="reaction ID" value="UER00059"/>
</dbReference>
<dbReference type="UniPathway" id="UPA00047">
    <property type="reaction ID" value="UER00055"/>
</dbReference>
<dbReference type="InterPro" id="IPR011766">
    <property type="entry name" value="TPP_enzyme_TPP-bd"/>
</dbReference>
<comment type="caution">
    <text evidence="15">The sequence shown here is derived from an EMBL/GenBank/DDBJ whole genome shotgun (WGS) entry which is preliminary data.</text>
</comment>
<dbReference type="Proteomes" id="UP000284676">
    <property type="component" value="Unassembled WGS sequence"/>
</dbReference>
<evidence type="ECO:0000256" key="5">
    <source>
        <dbReference type="ARBA" id="ARBA00022605"/>
    </source>
</evidence>
<dbReference type="Pfam" id="PF00205">
    <property type="entry name" value="TPP_enzyme_M"/>
    <property type="match status" value="1"/>
</dbReference>
<evidence type="ECO:0000313" key="16">
    <source>
        <dbReference type="Proteomes" id="UP000284676"/>
    </source>
</evidence>
<dbReference type="GO" id="GO:0000287">
    <property type="term" value="F:magnesium ion binding"/>
    <property type="evidence" value="ECO:0007669"/>
    <property type="project" value="UniProtKB-UniRule"/>
</dbReference>
<accession>A0A414PNA8</accession>
<evidence type="ECO:0000256" key="9">
    <source>
        <dbReference type="ARBA" id="ARBA00023052"/>
    </source>
</evidence>
<dbReference type="SUPFAM" id="SSF52467">
    <property type="entry name" value="DHS-like NAD/FAD-binding domain"/>
    <property type="match status" value="1"/>
</dbReference>
<dbReference type="CDD" id="cd02015">
    <property type="entry name" value="TPP_AHAS"/>
    <property type="match status" value="1"/>
</dbReference>